<organism evidence="1 2">
    <name type="scientific">Leptospira borgpetersenii serovar Javanica str. UI 09931</name>
    <dbReference type="NCBI Taxonomy" id="1049767"/>
    <lineage>
        <taxon>Bacteria</taxon>
        <taxon>Pseudomonadati</taxon>
        <taxon>Spirochaetota</taxon>
        <taxon>Spirochaetia</taxon>
        <taxon>Leptospirales</taxon>
        <taxon>Leptospiraceae</taxon>
        <taxon>Leptospira</taxon>
    </lineage>
</organism>
<evidence type="ECO:0000313" key="2">
    <source>
        <dbReference type="Proteomes" id="UP000014570"/>
    </source>
</evidence>
<accession>A0AAV3J8E4</accession>
<dbReference type="EMBL" id="AHNP02000014">
    <property type="protein sequence ID" value="EPG55899.1"/>
    <property type="molecule type" value="Genomic_DNA"/>
</dbReference>
<sequence length="44" mass="4869">MESKIGFRPSIFDTISLVLLALLRSLLSRISTPLFSKIEAMDSA</sequence>
<comment type="caution">
    <text evidence="1">The sequence shown here is derived from an EMBL/GenBank/DDBJ whole genome shotgun (WGS) entry which is preliminary data.</text>
</comment>
<evidence type="ECO:0000313" key="1">
    <source>
        <dbReference type="EMBL" id="EPG55899.1"/>
    </source>
</evidence>
<dbReference type="Proteomes" id="UP000014570">
    <property type="component" value="Unassembled WGS sequence"/>
</dbReference>
<dbReference type="AlphaFoldDB" id="A0AAV3J8E4"/>
<gene>
    <name evidence="1" type="ORF">LEP1GSC103_0655</name>
</gene>
<protein>
    <submittedName>
        <fullName evidence="1">Uncharacterized protein</fullName>
    </submittedName>
</protein>
<reference evidence="1 2" key="1">
    <citation type="submission" date="2013-04" db="EMBL/GenBank/DDBJ databases">
        <authorList>
            <person name="Harkins D.M."/>
            <person name="Durkin A.S."/>
            <person name="Brinkac L.M."/>
            <person name="Haft D.H."/>
            <person name="Selengut J.D."/>
            <person name="Sanka R."/>
            <person name="DePew J."/>
            <person name="Purushe J."/>
            <person name="Chanthongthip A."/>
            <person name="Lattana O."/>
            <person name="Phetsouvanh R."/>
            <person name="Newton P.N."/>
            <person name="Vinetz J.M."/>
            <person name="Sutton G.G."/>
            <person name="Nierman W.C."/>
            <person name="Fouts D.E."/>
        </authorList>
    </citation>
    <scope>NUCLEOTIDE SEQUENCE [LARGE SCALE GENOMIC DNA]</scope>
    <source>
        <strain evidence="1 2">UI 09931</strain>
    </source>
</reference>
<name>A0AAV3J8E4_LEPBO</name>
<proteinExistence type="predicted"/>